<dbReference type="Proteomes" id="UP000274756">
    <property type="component" value="Unassembled WGS sequence"/>
</dbReference>
<dbReference type="AlphaFoldDB" id="A0A0N4UCA2"/>
<feature type="compositionally biased region" description="Basic residues" evidence="1">
    <location>
        <begin position="1"/>
        <end position="14"/>
    </location>
</feature>
<reference evidence="2 4" key="2">
    <citation type="submission" date="2018-11" db="EMBL/GenBank/DDBJ databases">
        <authorList>
            <consortium name="Pathogen Informatics"/>
        </authorList>
    </citation>
    <scope>NUCLEOTIDE SEQUENCE [LARGE SCALE GENOMIC DNA]</scope>
</reference>
<dbReference type="EMBL" id="UYYG01000004">
    <property type="protein sequence ID" value="VDN50534.1"/>
    <property type="molecule type" value="Genomic_DNA"/>
</dbReference>
<evidence type="ECO:0000313" key="5">
    <source>
        <dbReference type="WBParaSite" id="DME_0000488601-mRNA-1"/>
    </source>
</evidence>
<dbReference type="WBParaSite" id="DME_0000488601-mRNA-1">
    <property type="protein sequence ID" value="DME_0000488601-mRNA-1"/>
    <property type="gene ID" value="DME_0000488601"/>
</dbReference>
<organism evidence="3 5">
    <name type="scientific">Dracunculus medinensis</name>
    <name type="common">Guinea worm</name>
    <dbReference type="NCBI Taxonomy" id="318479"/>
    <lineage>
        <taxon>Eukaryota</taxon>
        <taxon>Metazoa</taxon>
        <taxon>Ecdysozoa</taxon>
        <taxon>Nematoda</taxon>
        <taxon>Chromadorea</taxon>
        <taxon>Rhabditida</taxon>
        <taxon>Spirurina</taxon>
        <taxon>Dracunculoidea</taxon>
        <taxon>Dracunculidae</taxon>
        <taxon>Dracunculus</taxon>
    </lineage>
</organism>
<reference evidence="5" key="1">
    <citation type="submission" date="2017-02" db="UniProtKB">
        <authorList>
            <consortium name="WormBaseParasite"/>
        </authorList>
    </citation>
    <scope>IDENTIFICATION</scope>
</reference>
<feature type="compositionally biased region" description="Acidic residues" evidence="1">
    <location>
        <begin position="244"/>
        <end position="261"/>
    </location>
</feature>
<keyword evidence="4" id="KW-1185">Reference proteome</keyword>
<gene>
    <name evidence="2" type="ORF">DME_LOCUS507</name>
</gene>
<feature type="compositionally biased region" description="Basic and acidic residues" evidence="1">
    <location>
        <begin position="23"/>
        <end position="67"/>
    </location>
</feature>
<name>A0A0N4UCA2_DRAME</name>
<evidence type="ECO:0000256" key="1">
    <source>
        <dbReference type="SAM" id="MobiDB-lite"/>
    </source>
</evidence>
<dbReference type="Proteomes" id="UP000038040">
    <property type="component" value="Unplaced"/>
</dbReference>
<feature type="region of interest" description="Disordered" evidence="1">
    <location>
        <begin position="238"/>
        <end position="261"/>
    </location>
</feature>
<evidence type="ECO:0000313" key="4">
    <source>
        <dbReference type="Proteomes" id="UP000274756"/>
    </source>
</evidence>
<sequence length="261" mass="29247">MRRKTGKKIGRKGQKQIGQGMGEKNKGKTKENVSKQRQKMEKLMGNGADKRARQDNENDENAGKDTAGRAKALALTAGGITFGVQKLLGTSEDARTVGSNDPHQKQIIANIRFLKDSREVESIPPLNALILQEHAPSRKSATKVLRKETQNLPEQTINAPKLQSKTEISRQQEVSENIEIMPQQKIKISRMLKEDGIKSKKMKRAAVMEQSKMMNLTALAHIKGVFFKKNRFGAKFFAPNDQLTPDESELVEHSDESEEEE</sequence>
<accession>A0A0N4UCA2</accession>
<feature type="region of interest" description="Disordered" evidence="1">
    <location>
        <begin position="1"/>
        <end position="67"/>
    </location>
</feature>
<protein>
    <submittedName>
        <fullName evidence="5">Ribosome biogenesis protein NOP53</fullName>
    </submittedName>
</protein>
<evidence type="ECO:0000313" key="2">
    <source>
        <dbReference type="EMBL" id="VDN50534.1"/>
    </source>
</evidence>
<evidence type="ECO:0000313" key="3">
    <source>
        <dbReference type="Proteomes" id="UP000038040"/>
    </source>
</evidence>
<proteinExistence type="predicted"/>